<proteinExistence type="predicted"/>
<accession>A0A402C2Q1</accession>
<name>A0A402C2Q1_RHOWR</name>
<evidence type="ECO:0000313" key="1">
    <source>
        <dbReference type="EMBL" id="GCE37847.1"/>
    </source>
</evidence>
<dbReference type="Proteomes" id="UP000287519">
    <property type="component" value="Unassembled WGS sequence"/>
</dbReference>
<keyword evidence="2" id="KW-1185">Reference proteome</keyword>
<dbReference type="EMBL" id="BHYM01000013">
    <property type="protein sequence ID" value="GCE37847.1"/>
    <property type="molecule type" value="Genomic_DNA"/>
</dbReference>
<protein>
    <submittedName>
        <fullName evidence="1">Uncharacterized protein</fullName>
    </submittedName>
</protein>
<organism evidence="1 2">
    <name type="scientific">Rhodococcus wratislaviensis</name>
    <name type="common">Tsukamurella wratislaviensis</name>
    <dbReference type="NCBI Taxonomy" id="44752"/>
    <lineage>
        <taxon>Bacteria</taxon>
        <taxon>Bacillati</taxon>
        <taxon>Actinomycetota</taxon>
        <taxon>Actinomycetes</taxon>
        <taxon>Mycobacteriales</taxon>
        <taxon>Nocardiaceae</taxon>
        <taxon>Rhodococcus</taxon>
    </lineage>
</organism>
<reference evidence="1 2" key="1">
    <citation type="submission" date="2018-11" db="EMBL/GenBank/DDBJ databases">
        <title>Microbial catabolism of amino acid.</title>
        <authorList>
            <person name="Hibi M."/>
            <person name="Ogawa J."/>
        </authorList>
    </citation>
    <scope>NUCLEOTIDE SEQUENCE [LARGE SCALE GENOMIC DNA]</scope>
    <source>
        <strain evidence="1 2">C31-06</strain>
    </source>
</reference>
<comment type="caution">
    <text evidence="1">The sequence shown here is derived from an EMBL/GenBank/DDBJ whole genome shotgun (WGS) entry which is preliminary data.</text>
</comment>
<evidence type="ECO:0000313" key="2">
    <source>
        <dbReference type="Proteomes" id="UP000287519"/>
    </source>
</evidence>
<sequence length="40" mass="4262">MATLSSPPSGAAEMTVATRDIKHVELLGVRCVNPPWEPTV</sequence>
<gene>
    <name evidence="1" type="ORF">Rhow_000731</name>
</gene>
<dbReference type="AlphaFoldDB" id="A0A402C2Q1"/>
<dbReference type="RefSeq" id="WP_263973378.1">
    <property type="nucleotide sequence ID" value="NZ_BHYM01000013.1"/>
</dbReference>